<gene>
    <name evidence="2" type="ORF">F4561_006382</name>
</gene>
<feature type="domain" description="Beta-lactamase-related" evidence="1">
    <location>
        <begin position="5"/>
        <end position="315"/>
    </location>
</feature>
<reference evidence="2 3" key="1">
    <citation type="submission" date="2020-08" db="EMBL/GenBank/DDBJ databases">
        <title>Sequencing the genomes of 1000 actinobacteria strains.</title>
        <authorList>
            <person name="Klenk H.-P."/>
        </authorList>
    </citation>
    <scope>NUCLEOTIDE SEQUENCE [LARGE SCALE GENOMIC DNA]</scope>
    <source>
        <strain evidence="2 3">DSM 102030</strain>
    </source>
</reference>
<keyword evidence="2" id="KW-0121">Carboxypeptidase</keyword>
<dbReference type="PANTHER" id="PTHR46825:SF7">
    <property type="entry name" value="D-ALANYL-D-ALANINE CARBOXYPEPTIDASE"/>
    <property type="match status" value="1"/>
</dbReference>
<dbReference type="AlphaFoldDB" id="A0A7W7W662"/>
<organism evidence="2 3">
    <name type="scientific">Lipingzhangella halophila</name>
    <dbReference type="NCBI Taxonomy" id="1783352"/>
    <lineage>
        <taxon>Bacteria</taxon>
        <taxon>Bacillati</taxon>
        <taxon>Actinomycetota</taxon>
        <taxon>Actinomycetes</taxon>
        <taxon>Streptosporangiales</taxon>
        <taxon>Nocardiopsidaceae</taxon>
        <taxon>Lipingzhangella</taxon>
    </lineage>
</organism>
<dbReference type="RefSeq" id="WP_221446397.1">
    <property type="nucleotide sequence ID" value="NZ_JACHJT010000002.1"/>
</dbReference>
<name>A0A7W7W662_9ACTN</name>
<dbReference type="InterPro" id="IPR050491">
    <property type="entry name" value="AmpC-like"/>
</dbReference>
<protein>
    <submittedName>
        <fullName evidence="2">D-alanyl-D-alanine carboxypeptidase</fullName>
        <ecNumber evidence="2">3.4.16.4</ecNumber>
    </submittedName>
</protein>
<dbReference type="PANTHER" id="PTHR46825">
    <property type="entry name" value="D-ALANYL-D-ALANINE-CARBOXYPEPTIDASE/ENDOPEPTIDASE AMPH"/>
    <property type="match status" value="1"/>
</dbReference>
<proteinExistence type="predicted"/>
<dbReference type="Proteomes" id="UP000523007">
    <property type="component" value="Unassembled WGS sequence"/>
</dbReference>
<accession>A0A7W7W662</accession>
<evidence type="ECO:0000313" key="2">
    <source>
        <dbReference type="EMBL" id="MBB4935488.1"/>
    </source>
</evidence>
<dbReference type="Pfam" id="PF00144">
    <property type="entry name" value="Beta-lactamase"/>
    <property type="match status" value="1"/>
</dbReference>
<dbReference type="InterPro" id="IPR012338">
    <property type="entry name" value="Beta-lactam/transpept-like"/>
</dbReference>
<dbReference type="EC" id="3.4.16.4" evidence="2"/>
<sequence length="353" mass="38513">MVLQQQLDRVVAEEGVPGIIAEVRTEDGDTWFGAAGVGDIETKKPRRREEHFRIGSATKTFTSTITLQLAAEGRLSLDDSVEKWLPGLVRGHGNDGSAITIRQLLAMTDGLYLYSMEPELVAAETGPAFLEHRYERYRPEDLARVALSHPPACAPGTGWRYNNTGYILAGMIVERVTGHSFADELQQRIAQPLDLKDTYLPGDETTIREPHARNYTTALLTEPGSPVYDATELHPSKAWTAGGMVSSLGDLNRFFGLLFGGRLLPPEQQQELLTTTSTEGAGWLPNTRYGLGIYTETLPSGITVWGNGGAITGTWTLSLGTKDGRHRLTANLNGDWGNLLGAFTQLAETAFGR</sequence>
<dbReference type="EMBL" id="JACHJT010000002">
    <property type="protein sequence ID" value="MBB4935488.1"/>
    <property type="molecule type" value="Genomic_DNA"/>
</dbReference>
<dbReference type="GO" id="GO:0009002">
    <property type="term" value="F:serine-type D-Ala-D-Ala carboxypeptidase activity"/>
    <property type="evidence" value="ECO:0007669"/>
    <property type="project" value="UniProtKB-EC"/>
</dbReference>
<keyword evidence="2" id="KW-0645">Protease</keyword>
<dbReference type="Gene3D" id="3.40.710.10">
    <property type="entry name" value="DD-peptidase/beta-lactamase superfamily"/>
    <property type="match status" value="1"/>
</dbReference>
<keyword evidence="3" id="KW-1185">Reference proteome</keyword>
<keyword evidence="2" id="KW-0378">Hydrolase</keyword>
<evidence type="ECO:0000259" key="1">
    <source>
        <dbReference type="Pfam" id="PF00144"/>
    </source>
</evidence>
<dbReference type="SUPFAM" id="SSF56601">
    <property type="entry name" value="beta-lactamase/transpeptidase-like"/>
    <property type="match status" value="1"/>
</dbReference>
<comment type="caution">
    <text evidence="2">The sequence shown here is derived from an EMBL/GenBank/DDBJ whole genome shotgun (WGS) entry which is preliminary data.</text>
</comment>
<evidence type="ECO:0000313" key="3">
    <source>
        <dbReference type="Proteomes" id="UP000523007"/>
    </source>
</evidence>
<dbReference type="InterPro" id="IPR001466">
    <property type="entry name" value="Beta-lactam-related"/>
</dbReference>